<gene>
    <name evidence="2" type="ORF">UFOPK2786_00814</name>
    <name evidence="3" type="ORF">UFOPK2810_00571</name>
</gene>
<dbReference type="InterPro" id="IPR028973">
    <property type="entry name" value="PhnB-like"/>
</dbReference>
<sequence length="157" mass="16694">MNGISTFLWFDGAAEEAADHYVSIFPNSSIDSVSRQGAEADGVPAPVLMVSFQLDGRPFTALNGGPMFSFTPAISFVVSCEGQAEVDEYWSRLSEGGSEGQCGWLTDRFGVSWQVVPSALGTFIGGADTAGAARAMQAMLGMRKLVIEDLAKAYHDN</sequence>
<dbReference type="EMBL" id="CAEZYW010000108">
    <property type="protein sequence ID" value="CAB4741709.1"/>
    <property type="molecule type" value="Genomic_DNA"/>
</dbReference>
<dbReference type="PANTHER" id="PTHR33990:SF2">
    <property type="entry name" value="PHNB-LIKE DOMAIN-CONTAINING PROTEIN"/>
    <property type="match status" value="1"/>
</dbReference>
<dbReference type="InterPro" id="IPR029068">
    <property type="entry name" value="Glyas_Bleomycin-R_OHBP_Dase"/>
</dbReference>
<protein>
    <submittedName>
        <fullName evidence="3">Unannotated protein</fullName>
    </submittedName>
</protein>
<reference evidence="3" key="1">
    <citation type="submission" date="2020-05" db="EMBL/GenBank/DDBJ databases">
        <authorList>
            <person name="Chiriac C."/>
            <person name="Salcher M."/>
            <person name="Ghai R."/>
            <person name="Kavagutti S V."/>
        </authorList>
    </citation>
    <scope>NUCLEOTIDE SEQUENCE</scope>
</reference>
<dbReference type="Gene3D" id="3.10.180.10">
    <property type="entry name" value="2,3-Dihydroxybiphenyl 1,2-Dioxygenase, domain 1"/>
    <property type="match status" value="1"/>
</dbReference>
<dbReference type="PANTHER" id="PTHR33990">
    <property type="entry name" value="PROTEIN YJDN-RELATED"/>
    <property type="match status" value="1"/>
</dbReference>
<evidence type="ECO:0000313" key="2">
    <source>
        <dbReference type="EMBL" id="CAB4741709.1"/>
    </source>
</evidence>
<organism evidence="3">
    <name type="scientific">freshwater metagenome</name>
    <dbReference type="NCBI Taxonomy" id="449393"/>
    <lineage>
        <taxon>unclassified sequences</taxon>
        <taxon>metagenomes</taxon>
        <taxon>ecological metagenomes</taxon>
    </lineage>
</organism>
<dbReference type="EMBL" id="CAEZYZ010000074">
    <property type="protein sequence ID" value="CAB4745543.1"/>
    <property type="molecule type" value="Genomic_DNA"/>
</dbReference>
<accession>A0A6J6TFG1</accession>
<feature type="domain" description="PhnB-like" evidence="1">
    <location>
        <begin position="4"/>
        <end position="116"/>
    </location>
</feature>
<dbReference type="CDD" id="cd06588">
    <property type="entry name" value="PhnB_like"/>
    <property type="match status" value="1"/>
</dbReference>
<dbReference type="InterPro" id="IPR009725">
    <property type="entry name" value="3_dmu_93_MTrfase"/>
</dbReference>
<dbReference type="Pfam" id="PF06983">
    <property type="entry name" value="3-dmu-9_3-mt"/>
    <property type="match status" value="1"/>
</dbReference>
<dbReference type="PIRSF" id="PIRSF021700">
    <property type="entry name" value="3_dmu_93_MTrfase"/>
    <property type="match status" value="1"/>
</dbReference>
<evidence type="ECO:0000313" key="3">
    <source>
        <dbReference type="EMBL" id="CAB4745543.1"/>
    </source>
</evidence>
<proteinExistence type="predicted"/>
<dbReference type="SUPFAM" id="SSF54593">
    <property type="entry name" value="Glyoxalase/Bleomycin resistance protein/Dihydroxybiphenyl dioxygenase"/>
    <property type="match status" value="1"/>
</dbReference>
<name>A0A6J6TFG1_9ZZZZ</name>
<evidence type="ECO:0000259" key="1">
    <source>
        <dbReference type="Pfam" id="PF06983"/>
    </source>
</evidence>
<dbReference type="AlphaFoldDB" id="A0A6J6TFG1"/>